<reference evidence="1 2" key="1">
    <citation type="journal article" date="2023" name="BMC Biol.">
        <title>The compact genome of the sponge Oopsacas minuta (Hexactinellida) is lacking key metazoan core genes.</title>
        <authorList>
            <person name="Santini S."/>
            <person name="Schenkelaars Q."/>
            <person name="Jourda C."/>
            <person name="Duchesne M."/>
            <person name="Belahbib H."/>
            <person name="Rocher C."/>
            <person name="Selva M."/>
            <person name="Riesgo A."/>
            <person name="Vervoort M."/>
            <person name="Leys S.P."/>
            <person name="Kodjabachian L."/>
            <person name="Le Bivic A."/>
            <person name="Borchiellini C."/>
            <person name="Claverie J.M."/>
            <person name="Renard E."/>
        </authorList>
    </citation>
    <scope>NUCLEOTIDE SEQUENCE [LARGE SCALE GENOMIC DNA]</scope>
    <source>
        <strain evidence="1">SPO-2</strain>
    </source>
</reference>
<dbReference type="Proteomes" id="UP001165289">
    <property type="component" value="Unassembled WGS sequence"/>
</dbReference>
<comment type="caution">
    <text evidence="1">The sequence shown here is derived from an EMBL/GenBank/DDBJ whole genome shotgun (WGS) entry which is preliminary data.</text>
</comment>
<proteinExistence type="predicted"/>
<dbReference type="AlphaFoldDB" id="A0AAV7K5M2"/>
<protein>
    <submittedName>
        <fullName evidence="1">Uncharacterized protein</fullName>
    </submittedName>
</protein>
<evidence type="ECO:0000313" key="2">
    <source>
        <dbReference type="Proteomes" id="UP001165289"/>
    </source>
</evidence>
<gene>
    <name evidence="1" type="ORF">LOD99_11394</name>
</gene>
<keyword evidence="2" id="KW-1185">Reference proteome</keyword>
<accession>A0AAV7K5M2</accession>
<dbReference type="EMBL" id="JAKMXF010000187">
    <property type="protein sequence ID" value="KAI6655631.1"/>
    <property type="molecule type" value="Genomic_DNA"/>
</dbReference>
<name>A0AAV7K5M2_9METZ</name>
<sequence length="104" mass="11178">MNVADHGTAIRSRAIAMLEAGVSQKDVALKLGPGLCSIKRWWAAAKCGHSLDTKATSGHPKTLNRAAKIVLAKSLEKRKHSTRNIAKCIAEKGYSTSPRLSIDI</sequence>
<evidence type="ECO:0000313" key="1">
    <source>
        <dbReference type="EMBL" id="KAI6655631.1"/>
    </source>
</evidence>
<organism evidence="1 2">
    <name type="scientific">Oopsacas minuta</name>
    <dbReference type="NCBI Taxonomy" id="111878"/>
    <lineage>
        <taxon>Eukaryota</taxon>
        <taxon>Metazoa</taxon>
        <taxon>Porifera</taxon>
        <taxon>Hexactinellida</taxon>
        <taxon>Hexasterophora</taxon>
        <taxon>Lyssacinosida</taxon>
        <taxon>Leucopsacidae</taxon>
        <taxon>Oopsacas</taxon>
    </lineage>
</organism>